<dbReference type="AlphaFoldDB" id="A0AAD8XSM0"/>
<reference evidence="1" key="1">
    <citation type="submission" date="2023-06" db="EMBL/GenBank/DDBJ databases">
        <title>Survivors Of The Sea: Transcriptome response of Skeletonema marinoi to long-term dormancy.</title>
        <authorList>
            <person name="Pinder M.I.M."/>
            <person name="Kourtchenko O."/>
            <person name="Robertson E.K."/>
            <person name="Larsson T."/>
            <person name="Maumus F."/>
            <person name="Osuna-Cruz C.M."/>
            <person name="Vancaester E."/>
            <person name="Stenow R."/>
            <person name="Vandepoele K."/>
            <person name="Ploug H."/>
            <person name="Bruchert V."/>
            <person name="Godhe A."/>
            <person name="Topel M."/>
        </authorList>
    </citation>
    <scope>NUCLEOTIDE SEQUENCE</scope>
    <source>
        <strain evidence="1">R05AC</strain>
    </source>
</reference>
<keyword evidence="2" id="KW-1185">Reference proteome</keyword>
<accession>A0AAD8XSM0</accession>
<organism evidence="1 2">
    <name type="scientific">Skeletonema marinoi</name>
    <dbReference type="NCBI Taxonomy" id="267567"/>
    <lineage>
        <taxon>Eukaryota</taxon>
        <taxon>Sar</taxon>
        <taxon>Stramenopiles</taxon>
        <taxon>Ochrophyta</taxon>
        <taxon>Bacillariophyta</taxon>
        <taxon>Coscinodiscophyceae</taxon>
        <taxon>Thalassiosirophycidae</taxon>
        <taxon>Thalassiosirales</taxon>
        <taxon>Skeletonemataceae</taxon>
        <taxon>Skeletonema</taxon>
        <taxon>Skeletonema marinoi-dohrnii complex</taxon>
    </lineage>
</organism>
<comment type="caution">
    <text evidence="1">The sequence shown here is derived from an EMBL/GenBank/DDBJ whole genome shotgun (WGS) entry which is preliminary data.</text>
</comment>
<evidence type="ECO:0000313" key="2">
    <source>
        <dbReference type="Proteomes" id="UP001224775"/>
    </source>
</evidence>
<sequence length="158" mass="17394">MGSCTVGGLCDEKTQDLFALELRTLPTPQLSQMSWNFGYTDHDWAWKRQSLLDDNDYNNKGYDPDSSYGAIACVPKDGCDLSFNITLGSPVESYTVKKNGIQLDDRQEVGPEFLEKLMTPFGQNCSPTTPNKSLSGVAIAGVCMCRCCRCSSIWLGLV</sequence>
<dbReference type="Proteomes" id="UP001224775">
    <property type="component" value="Unassembled WGS sequence"/>
</dbReference>
<proteinExistence type="predicted"/>
<name>A0AAD8XSM0_9STRA</name>
<protein>
    <submittedName>
        <fullName evidence="1">Uncharacterized protein</fullName>
    </submittedName>
</protein>
<gene>
    <name evidence="1" type="ORF">QTG54_016484</name>
</gene>
<dbReference type="EMBL" id="JATAAI010000057">
    <property type="protein sequence ID" value="KAK1732772.1"/>
    <property type="molecule type" value="Genomic_DNA"/>
</dbReference>
<evidence type="ECO:0000313" key="1">
    <source>
        <dbReference type="EMBL" id="KAK1732772.1"/>
    </source>
</evidence>